<evidence type="ECO:0000313" key="2">
    <source>
        <dbReference type="EMBL" id="MFD1050770.1"/>
    </source>
</evidence>
<reference evidence="3" key="1">
    <citation type="journal article" date="2019" name="Int. J. Syst. Evol. Microbiol.">
        <title>The Global Catalogue of Microorganisms (GCM) 10K type strain sequencing project: providing services to taxonomists for standard genome sequencing and annotation.</title>
        <authorList>
            <consortium name="The Broad Institute Genomics Platform"/>
            <consortium name="The Broad Institute Genome Sequencing Center for Infectious Disease"/>
            <person name="Wu L."/>
            <person name="Ma J."/>
        </authorList>
    </citation>
    <scope>NUCLEOTIDE SEQUENCE [LARGE SCALE GENOMIC DNA]</scope>
    <source>
        <strain evidence="3">JCM 31486</strain>
    </source>
</reference>
<dbReference type="EMBL" id="JBHTIS010003078">
    <property type="protein sequence ID" value="MFD1050770.1"/>
    <property type="molecule type" value="Genomic_DNA"/>
</dbReference>
<accession>A0ABW3MNP8</accession>
<dbReference type="PROSITE" id="PS51257">
    <property type="entry name" value="PROKAR_LIPOPROTEIN"/>
    <property type="match status" value="1"/>
</dbReference>
<proteinExistence type="predicted"/>
<name>A0ABW3MNP8_9PSEU</name>
<feature type="chain" id="PRO_5047344196" evidence="1">
    <location>
        <begin position="22"/>
        <end position="107"/>
    </location>
</feature>
<organism evidence="2 3">
    <name type="scientific">Kibdelosporangium lantanae</name>
    <dbReference type="NCBI Taxonomy" id="1497396"/>
    <lineage>
        <taxon>Bacteria</taxon>
        <taxon>Bacillati</taxon>
        <taxon>Actinomycetota</taxon>
        <taxon>Actinomycetes</taxon>
        <taxon>Pseudonocardiales</taxon>
        <taxon>Pseudonocardiaceae</taxon>
        <taxon>Kibdelosporangium</taxon>
    </lineage>
</organism>
<comment type="caution">
    <text evidence="2">The sequence shown here is derived from an EMBL/GenBank/DDBJ whole genome shotgun (WGS) entry which is preliminary data.</text>
</comment>
<keyword evidence="1" id="KW-0732">Signal</keyword>
<gene>
    <name evidence="2" type="ORF">ACFQ1S_37195</name>
</gene>
<dbReference type="Proteomes" id="UP001597045">
    <property type="component" value="Unassembled WGS sequence"/>
</dbReference>
<evidence type="ECO:0000313" key="3">
    <source>
        <dbReference type="Proteomes" id="UP001597045"/>
    </source>
</evidence>
<evidence type="ECO:0000256" key="1">
    <source>
        <dbReference type="SAM" id="SignalP"/>
    </source>
</evidence>
<protein>
    <submittedName>
        <fullName evidence="2">Uncharacterized protein</fullName>
    </submittedName>
</protein>
<keyword evidence="3" id="KW-1185">Reference proteome</keyword>
<feature type="non-terminal residue" evidence="2">
    <location>
        <position position="107"/>
    </location>
</feature>
<sequence>MRSRNLALLAVLPLLAASACSGDMSDLPTTGLGLAMTKIADTPTTSGYVEYGDTANLRLHQEFTNLRGYGWSPLATAMFQVKDRVGLDPDKVAGAITAGLLLVPTSA</sequence>
<feature type="signal peptide" evidence="1">
    <location>
        <begin position="1"/>
        <end position="21"/>
    </location>
</feature>